<dbReference type="Proteomes" id="UP001050691">
    <property type="component" value="Unassembled WGS sequence"/>
</dbReference>
<accession>A0AAV5AHA6</accession>
<evidence type="ECO:0000313" key="2">
    <source>
        <dbReference type="Proteomes" id="UP001050691"/>
    </source>
</evidence>
<reference evidence="1" key="1">
    <citation type="submission" date="2021-10" db="EMBL/GenBank/DDBJ databases">
        <title>De novo Genome Assembly of Clathrus columnatus (Basidiomycota, Fungi) Using Illumina and Nanopore Sequence Data.</title>
        <authorList>
            <person name="Ogiso-Tanaka E."/>
            <person name="Itagaki H."/>
            <person name="Hosoya T."/>
            <person name="Hosaka K."/>
        </authorList>
    </citation>
    <scope>NUCLEOTIDE SEQUENCE</scope>
    <source>
        <strain evidence="1">MO-923</strain>
    </source>
</reference>
<organism evidence="1 2">
    <name type="scientific">Clathrus columnatus</name>
    <dbReference type="NCBI Taxonomy" id="1419009"/>
    <lineage>
        <taxon>Eukaryota</taxon>
        <taxon>Fungi</taxon>
        <taxon>Dikarya</taxon>
        <taxon>Basidiomycota</taxon>
        <taxon>Agaricomycotina</taxon>
        <taxon>Agaricomycetes</taxon>
        <taxon>Phallomycetidae</taxon>
        <taxon>Phallales</taxon>
        <taxon>Clathraceae</taxon>
        <taxon>Clathrus</taxon>
    </lineage>
</organism>
<protein>
    <recommendedName>
        <fullName evidence="3">F-box domain-containing protein</fullName>
    </recommendedName>
</protein>
<comment type="caution">
    <text evidence="1">The sequence shown here is derived from an EMBL/GenBank/DDBJ whole genome shotgun (WGS) entry which is preliminary data.</text>
</comment>
<proteinExistence type="predicted"/>
<dbReference type="AlphaFoldDB" id="A0AAV5AHA6"/>
<keyword evidence="2" id="KW-1185">Reference proteome</keyword>
<dbReference type="EMBL" id="BPWL01000009">
    <property type="protein sequence ID" value="GJJ14009.1"/>
    <property type="molecule type" value="Genomic_DNA"/>
</dbReference>
<gene>
    <name evidence="1" type="ORF">Clacol_008266</name>
</gene>
<sequence length="512" mass="58507">MGMSLLTIPLEILEHIAFHLATDKLSGPPTDLISLSFTCKELYRSLAISRNSTLYAAIFSYKFDTEAIRRRLGPEGVTASALTVELFRRFDALRRLQHGEGSQIILSDSSHREDDLWIAILMMLENDGKNAIQLKEFGRIADWLKNYFLEIYGGSYIQHDNNYSNWPRNTPENRMALWLLYLCENDGIIISPLYADIYRAFAVGANRYHITPFTWTDFRHPCLPGPSGIYPTEYFNHTFHPTCPSIALPAILGHMSHLKEPILWRLSSRSLQNRATFRKPLPNVSGSKRWDMDWERWKPVVYTPDTDSKMSNVIQRYLFPSIFDGTWEGLFTIQYMDFGVFAAILSGEPPHIATDSTIGQNLHIWKIREYHLHVSSSNTSILPPGPPQNAFFPTSATITDSPGQVVFSLHSHSLTYTRAKKDITKEKNNTIKDIILLGEGHSAWGEFRLKGRVRAGDGFITVVKEYNGPDDRGRWLYRGYLIGGKYVGRWRDTMTPTSMVGYEGGFELYKRS</sequence>
<evidence type="ECO:0000313" key="1">
    <source>
        <dbReference type="EMBL" id="GJJ14009.1"/>
    </source>
</evidence>
<evidence type="ECO:0008006" key="3">
    <source>
        <dbReference type="Google" id="ProtNLM"/>
    </source>
</evidence>
<dbReference type="CDD" id="cd09917">
    <property type="entry name" value="F-box_SF"/>
    <property type="match status" value="1"/>
</dbReference>
<name>A0AAV5AHA6_9AGAM</name>